<feature type="domain" description="CCHC-type" evidence="5">
    <location>
        <begin position="1132"/>
        <end position="1146"/>
    </location>
</feature>
<evidence type="ECO:0000256" key="1">
    <source>
        <dbReference type="ARBA" id="ARBA00022723"/>
    </source>
</evidence>
<sequence length="1183" mass="134084">KVIRCDNRTEFKNREMNQFCEKKGILRQFSVARTPQQNGVAERRNRTLIEAARTMLADSKLPTQMQLILLAMCKIECSGLDWLFDIDALSRIMNYEPIVIGTQSNGFADLKSSHDDGFKPSNDDGKKDEDDGAEADLNNLDTTIQVSHIPTTRIHTDLPFDQVIRDLQSAIQTRKMSNNLEEHGFVIHGLKDPRWIKAMQEELLQFKLQEVWTLVDLPNGKKAIGTKWVFKNKMDERGIMIRNKVRLVAQWYTQEEGIDYDEVFAPVVRIKAIRLASASFKDFVVYQMDVKSDFLYGNIEEEVEKIDKSLFIKMHKGDILMVQVYVDDIFFGSTKKELCIEFEKMMHMKFQMSAMGELTFFLGLQVKQKKDGIFISQDKYVTEISNKFRFTKVKTASTPIETQKPLLKDEDGKEVDVHMYSSMIGSLMYLTYSRPNIMFAVCACARYQVNLKVLHLHAVKRIFRDYAGASIDRKSTIDSCQFLGCRLISWQYDKKIVIIESSVRRYLQLADEEGVDCLPNSTIFEQLTLMGPKTTAWNELSSTVASAIVCLATGQKFNFSKWIFDSMIRNLDSGKNLMKPKRKNTQVPQPSGFTKNVADEAVHKDRDYRLVRAATTASSLEAEQDSGNINKTQSKATPTESSSLGTTSDGGPTIAQTRLENVSKLSNDSLLIRARVESLDNEQSLGKDASKHGRRIDADKDITWSKIMKLITNKEVTLGQSLMEIKTLKPKVKEVVIQEPDESTTTTTTTKPSQQSHDKGKAIIVEEPMKPKKKVQIMLDEEAAKKLQAKEDLEDLYKLVKARYGSTKLVEDLDLLLWGDLKTMFEPHIEDAVWKKQQGYKEMIVRIKSLLDAVGITAAHVYEYCSVGLSAAQELKENILKPIFIHKIDMDQDCADMVAASKVPMLKPENGATLPKTKVVKGVTTEVPITTAEEKARRRLEDAKKLLEAVENRFGGNAATKKTQRNLLKQQYENFMTPSSKMIDDLYNNLKVYEPEVKGMSSSSLSKQNMAFVSSSNNNTCSTNGAVNTAQAINTAHRVSTTSTQVNAAYSTNINNLSDDVICSFFASQPNSPQLVDEDLEQINLHDIEEVDLRWQMAMLSMRARRFLKKTRRKLTVNGNETISFDKSNVECYNCHKRRHFAKECKASRNQDNKYKESSRKSVQVETSISTTLVSCDDLGGYD</sequence>
<reference evidence="7" key="1">
    <citation type="journal article" date="2019" name="Sci. Rep.">
        <title>Draft genome of Tanacetum cinerariifolium, the natural source of mosquito coil.</title>
        <authorList>
            <person name="Yamashiro T."/>
            <person name="Shiraishi A."/>
            <person name="Satake H."/>
            <person name="Nakayama K."/>
        </authorList>
    </citation>
    <scope>NUCLEOTIDE SEQUENCE</scope>
</reference>
<dbReference type="Pfam" id="PF07727">
    <property type="entry name" value="RVT_2"/>
    <property type="match status" value="2"/>
</dbReference>
<dbReference type="GO" id="GO:0015074">
    <property type="term" value="P:DNA integration"/>
    <property type="evidence" value="ECO:0007669"/>
    <property type="project" value="InterPro"/>
</dbReference>
<comment type="caution">
    <text evidence="7">The sequence shown here is derived from an EMBL/GenBank/DDBJ whole genome shotgun (WGS) entry which is preliminary data.</text>
</comment>
<keyword evidence="2" id="KW-0378">Hydrolase</keyword>
<feature type="non-terminal residue" evidence="7">
    <location>
        <position position="1"/>
    </location>
</feature>
<evidence type="ECO:0000313" key="7">
    <source>
        <dbReference type="EMBL" id="GEU80245.1"/>
    </source>
</evidence>
<feature type="region of interest" description="Disordered" evidence="4">
    <location>
        <begin position="111"/>
        <end position="134"/>
    </location>
</feature>
<dbReference type="InterPro" id="IPR001584">
    <property type="entry name" value="Integrase_cat-core"/>
</dbReference>
<feature type="compositionally biased region" description="Basic and acidic residues" evidence="4">
    <location>
        <begin position="111"/>
        <end position="129"/>
    </location>
</feature>
<protein>
    <submittedName>
        <fullName evidence="7">Uncharacterized protein</fullName>
    </submittedName>
</protein>
<dbReference type="InterPro" id="IPR012337">
    <property type="entry name" value="RNaseH-like_sf"/>
</dbReference>
<proteinExistence type="predicted"/>
<dbReference type="InterPro" id="IPR013103">
    <property type="entry name" value="RVT_2"/>
</dbReference>
<keyword evidence="1" id="KW-0479">Metal-binding</keyword>
<dbReference type="SUPFAM" id="SSF53098">
    <property type="entry name" value="Ribonuclease H-like"/>
    <property type="match status" value="1"/>
</dbReference>
<dbReference type="SUPFAM" id="SSF56672">
    <property type="entry name" value="DNA/RNA polymerases"/>
    <property type="match status" value="1"/>
</dbReference>
<dbReference type="InterPro" id="IPR036397">
    <property type="entry name" value="RNaseH_sf"/>
</dbReference>
<evidence type="ECO:0000256" key="2">
    <source>
        <dbReference type="ARBA" id="ARBA00022801"/>
    </source>
</evidence>
<dbReference type="PROSITE" id="PS50994">
    <property type="entry name" value="INTEGRASE"/>
    <property type="match status" value="1"/>
</dbReference>
<dbReference type="PANTHER" id="PTHR42648:SF32">
    <property type="entry name" value="RIBONUCLEASE H-LIKE DOMAIN, GAG-PRE-INTEGRASE DOMAIN PROTEIN-RELATED"/>
    <property type="match status" value="1"/>
</dbReference>
<feature type="region of interest" description="Disordered" evidence="4">
    <location>
        <begin position="575"/>
        <end position="595"/>
    </location>
</feature>
<feature type="region of interest" description="Disordered" evidence="4">
    <location>
        <begin position="739"/>
        <end position="759"/>
    </location>
</feature>
<dbReference type="InterPro" id="IPR036875">
    <property type="entry name" value="Znf_CCHC_sf"/>
</dbReference>
<dbReference type="GO" id="GO:0016787">
    <property type="term" value="F:hydrolase activity"/>
    <property type="evidence" value="ECO:0007669"/>
    <property type="project" value="UniProtKB-KW"/>
</dbReference>
<dbReference type="InterPro" id="IPR039537">
    <property type="entry name" value="Retrotran_Ty1/copia-like"/>
</dbReference>
<feature type="compositionally biased region" description="Polar residues" evidence="4">
    <location>
        <begin position="585"/>
        <end position="594"/>
    </location>
</feature>
<accession>A0A6L2N6F6</accession>
<feature type="domain" description="Integrase catalytic" evidence="6">
    <location>
        <begin position="1"/>
        <end position="105"/>
    </location>
</feature>
<dbReference type="SUPFAM" id="SSF57756">
    <property type="entry name" value="Retrovirus zinc finger-like domains"/>
    <property type="match status" value="1"/>
</dbReference>
<evidence type="ECO:0000256" key="4">
    <source>
        <dbReference type="SAM" id="MobiDB-lite"/>
    </source>
</evidence>
<dbReference type="EMBL" id="BKCJ010008039">
    <property type="protein sequence ID" value="GEU80245.1"/>
    <property type="molecule type" value="Genomic_DNA"/>
</dbReference>
<dbReference type="InterPro" id="IPR043502">
    <property type="entry name" value="DNA/RNA_pol_sf"/>
</dbReference>
<evidence type="ECO:0000256" key="3">
    <source>
        <dbReference type="PROSITE-ProRule" id="PRU00047"/>
    </source>
</evidence>
<gene>
    <name evidence="7" type="ORF">Tci_052223</name>
</gene>
<keyword evidence="3" id="KW-0862">Zinc</keyword>
<dbReference type="GO" id="GO:0003676">
    <property type="term" value="F:nucleic acid binding"/>
    <property type="evidence" value="ECO:0007669"/>
    <property type="project" value="InterPro"/>
</dbReference>
<dbReference type="InterPro" id="IPR001878">
    <property type="entry name" value="Znf_CCHC"/>
</dbReference>
<dbReference type="Gene3D" id="4.10.60.10">
    <property type="entry name" value="Zinc finger, CCHC-type"/>
    <property type="match status" value="1"/>
</dbReference>
<dbReference type="AlphaFoldDB" id="A0A6L2N6F6"/>
<dbReference type="PANTHER" id="PTHR42648">
    <property type="entry name" value="TRANSPOSASE, PUTATIVE-RELATED"/>
    <property type="match status" value="1"/>
</dbReference>
<name>A0A6L2N6F6_TANCI</name>
<dbReference type="GO" id="GO:0008270">
    <property type="term" value="F:zinc ion binding"/>
    <property type="evidence" value="ECO:0007669"/>
    <property type="project" value="UniProtKB-KW"/>
</dbReference>
<keyword evidence="3" id="KW-0863">Zinc-finger</keyword>
<feature type="region of interest" description="Disordered" evidence="4">
    <location>
        <begin position="617"/>
        <end position="654"/>
    </location>
</feature>
<dbReference type="Gene3D" id="3.30.420.10">
    <property type="entry name" value="Ribonuclease H-like superfamily/Ribonuclease H"/>
    <property type="match status" value="1"/>
</dbReference>
<evidence type="ECO:0000259" key="6">
    <source>
        <dbReference type="PROSITE" id="PS50994"/>
    </source>
</evidence>
<evidence type="ECO:0000259" key="5">
    <source>
        <dbReference type="PROSITE" id="PS50158"/>
    </source>
</evidence>
<dbReference type="PROSITE" id="PS50158">
    <property type="entry name" value="ZF_CCHC"/>
    <property type="match status" value="1"/>
</dbReference>
<organism evidence="7">
    <name type="scientific">Tanacetum cinerariifolium</name>
    <name type="common">Dalmatian daisy</name>
    <name type="synonym">Chrysanthemum cinerariifolium</name>
    <dbReference type="NCBI Taxonomy" id="118510"/>
    <lineage>
        <taxon>Eukaryota</taxon>
        <taxon>Viridiplantae</taxon>
        <taxon>Streptophyta</taxon>
        <taxon>Embryophyta</taxon>
        <taxon>Tracheophyta</taxon>
        <taxon>Spermatophyta</taxon>
        <taxon>Magnoliopsida</taxon>
        <taxon>eudicotyledons</taxon>
        <taxon>Gunneridae</taxon>
        <taxon>Pentapetalae</taxon>
        <taxon>asterids</taxon>
        <taxon>campanulids</taxon>
        <taxon>Asterales</taxon>
        <taxon>Asteraceae</taxon>
        <taxon>Asteroideae</taxon>
        <taxon>Anthemideae</taxon>
        <taxon>Anthemidinae</taxon>
        <taxon>Tanacetum</taxon>
    </lineage>
</organism>